<dbReference type="InterPro" id="IPR036034">
    <property type="entry name" value="PDZ_sf"/>
</dbReference>
<evidence type="ECO:0000313" key="6">
    <source>
        <dbReference type="EMBL" id="MBK1782266.1"/>
    </source>
</evidence>
<keyword evidence="1" id="KW-0645">Protease</keyword>
<gene>
    <name evidence="6" type="ORF">JHL22_13690</name>
</gene>
<dbReference type="PANTHER" id="PTHR43343">
    <property type="entry name" value="PEPTIDASE S12"/>
    <property type="match status" value="1"/>
</dbReference>
<keyword evidence="4" id="KW-1133">Transmembrane helix</keyword>
<feature type="compositionally biased region" description="Basic and acidic residues" evidence="3">
    <location>
        <begin position="50"/>
        <end position="67"/>
    </location>
</feature>
<dbReference type="RefSeq" id="WP_200238611.1">
    <property type="nucleotide sequence ID" value="NZ_JAENGP010000016.1"/>
</dbReference>
<dbReference type="Gene3D" id="2.40.10.120">
    <property type="match status" value="1"/>
</dbReference>
<proteinExistence type="predicted"/>
<keyword evidence="2" id="KW-0378">Hydrolase</keyword>
<evidence type="ECO:0000313" key="7">
    <source>
        <dbReference type="Proteomes" id="UP000635316"/>
    </source>
</evidence>
<accession>A0ABS1EGW1</accession>
<feature type="region of interest" description="Disordered" evidence="3">
    <location>
        <begin position="47"/>
        <end position="67"/>
    </location>
</feature>
<evidence type="ECO:0000256" key="3">
    <source>
        <dbReference type="SAM" id="MobiDB-lite"/>
    </source>
</evidence>
<evidence type="ECO:0000256" key="1">
    <source>
        <dbReference type="ARBA" id="ARBA00022670"/>
    </source>
</evidence>
<evidence type="ECO:0000256" key="4">
    <source>
        <dbReference type="SAM" id="Phobius"/>
    </source>
</evidence>
<dbReference type="Gene3D" id="2.30.42.10">
    <property type="match status" value="1"/>
</dbReference>
<organism evidence="6 7">
    <name type="scientific">Advenella mandrilli</name>
    <dbReference type="NCBI Taxonomy" id="2800330"/>
    <lineage>
        <taxon>Bacteria</taxon>
        <taxon>Pseudomonadati</taxon>
        <taxon>Pseudomonadota</taxon>
        <taxon>Betaproteobacteria</taxon>
        <taxon>Burkholderiales</taxon>
        <taxon>Alcaligenaceae</taxon>
    </lineage>
</organism>
<protein>
    <submittedName>
        <fullName evidence="6">Trypsin-like peptidase domain-containing protein</fullName>
    </submittedName>
</protein>
<dbReference type="SUPFAM" id="SSF50156">
    <property type="entry name" value="PDZ domain-like"/>
    <property type="match status" value="1"/>
</dbReference>
<keyword evidence="4" id="KW-0812">Transmembrane</keyword>
<dbReference type="Pfam" id="PF13180">
    <property type="entry name" value="PDZ_2"/>
    <property type="match status" value="1"/>
</dbReference>
<dbReference type="PANTHER" id="PTHR43343:SF3">
    <property type="entry name" value="PROTEASE DO-LIKE 8, CHLOROPLASTIC"/>
    <property type="match status" value="1"/>
</dbReference>
<reference evidence="6 7" key="1">
    <citation type="submission" date="2020-12" db="EMBL/GenBank/DDBJ databases">
        <authorList>
            <person name="Lu T."/>
            <person name="Wang Q."/>
            <person name="Han X."/>
        </authorList>
    </citation>
    <scope>NUCLEOTIDE SEQUENCE [LARGE SCALE GENOMIC DNA]</scope>
    <source>
        <strain evidence="6 7">WQ 585</strain>
    </source>
</reference>
<comment type="caution">
    <text evidence="6">The sequence shown here is derived from an EMBL/GenBank/DDBJ whole genome shotgun (WGS) entry which is preliminary data.</text>
</comment>
<feature type="domain" description="PDZ" evidence="5">
    <location>
        <begin position="298"/>
        <end position="362"/>
    </location>
</feature>
<dbReference type="Pfam" id="PF13365">
    <property type="entry name" value="Trypsin_2"/>
    <property type="match status" value="1"/>
</dbReference>
<keyword evidence="7" id="KW-1185">Reference proteome</keyword>
<feature type="transmembrane region" description="Helical" evidence="4">
    <location>
        <begin position="6"/>
        <end position="25"/>
    </location>
</feature>
<dbReference type="EMBL" id="JAENGP010000016">
    <property type="protein sequence ID" value="MBK1782266.1"/>
    <property type="molecule type" value="Genomic_DNA"/>
</dbReference>
<dbReference type="SMART" id="SM00228">
    <property type="entry name" value="PDZ"/>
    <property type="match status" value="1"/>
</dbReference>
<dbReference type="PROSITE" id="PS50106">
    <property type="entry name" value="PDZ"/>
    <property type="match status" value="1"/>
</dbReference>
<evidence type="ECO:0000256" key="2">
    <source>
        <dbReference type="ARBA" id="ARBA00022801"/>
    </source>
</evidence>
<dbReference type="InterPro" id="IPR051201">
    <property type="entry name" value="Chloro_Bact_Ser_Proteases"/>
</dbReference>
<name>A0ABS1EGW1_9BURK</name>
<dbReference type="Proteomes" id="UP000635316">
    <property type="component" value="Unassembled WGS sequence"/>
</dbReference>
<dbReference type="CDD" id="cd10839">
    <property type="entry name" value="cpPDZ1_DegP-like"/>
    <property type="match status" value="1"/>
</dbReference>
<dbReference type="PRINTS" id="PR00834">
    <property type="entry name" value="PROTEASES2C"/>
</dbReference>
<dbReference type="SUPFAM" id="SSF50494">
    <property type="entry name" value="Trypsin-like serine proteases"/>
    <property type="match status" value="1"/>
</dbReference>
<dbReference type="InterPro" id="IPR001478">
    <property type="entry name" value="PDZ"/>
</dbReference>
<dbReference type="InterPro" id="IPR009003">
    <property type="entry name" value="Peptidase_S1_PA"/>
</dbReference>
<keyword evidence="4" id="KW-0472">Membrane</keyword>
<sequence length="408" mass="43392">MHRYWLIFSQTVTVFLAILFTVTTLRPDWLDFKKQAAIPASVPTATAKIEPAEPAKETETNSEKTKEPEQLITIITSYAGAVKVAAPSVVNIYTSKNIESPFKNLPDVPALRPFIQEQKENMQMLNNTTSLGSGVIASADGYILTNYHVVEAADSIEIALTDGRKTNARLIGADPDTDLAVLKIDLPDLVPIHPDNKQQLSVGDVVLAIGNPFGVGQTTTMGIISALGRTGLGINTYENFIQTDAAINPGNSGGALINVNGDLIGINTAIYSESEAGGSLGIGFATPAHTALKIMQEIIETGTVSRGWLGIEPQDITSDLAKAFNLDSTKGIIIASLVPNGPAGQAGLLVGDILLGMNDKEIIDTDQMLNEIAGFPPKSQMKFKILRSGKSQDVTVTLGQRPGITSKK</sequence>
<evidence type="ECO:0000259" key="5">
    <source>
        <dbReference type="PROSITE" id="PS50106"/>
    </source>
</evidence>
<dbReference type="InterPro" id="IPR001940">
    <property type="entry name" value="Peptidase_S1C"/>
</dbReference>